<gene>
    <name evidence="3" type="ORF">EHV10_01025</name>
</gene>
<sequence length="124" mass="13944">MSSLQSKNIVTCIILSIVTCGFYSLYWLYCIVTDINTISEDPNAMSPVLVIILSIVTCGLYFLYWVYKSGSLLDQKMVETGRTAESRPILYVVLAFFGLSIVTYALMQDTINKLAENDMNKPSF</sequence>
<feature type="domain" description="DUF4234" evidence="2">
    <location>
        <begin position="8"/>
        <end position="74"/>
    </location>
</feature>
<feature type="transmembrane region" description="Helical" evidence="1">
    <location>
        <begin position="48"/>
        <end position="67"/>
    </location>
</feature>
<organism evidence="3 4">
    <name type="scientific">Lachnoanaerobaculum gingivalis</name>
    <dbReference type="NCBI Taxonomy" id="2490855"/>
    <lineage>
        <taxon>Bacteria</taxon>
        <taxon>Bacillati</taxon>
        <taxon>Bacillota</taxon>
        <taxon>Clostridia</taxon>
        <taxon>Lachnospirales</taxon>
        <taxon>Lachnospiraceae</taxon>
        <taxon>Lachnoanaerobaculum</taxon>
    </lineage>
</organism>
<evidence type="ECO:0000256" key="1">
    <source>
        <dbReference type="SAM" id="Phobius"/>
    </source>
</evidence>
<evidence type="ECO:0000313" key="3">
    <source>
        <dbReference type="EMBL" id="RRJ26641.1"/>
    </source>
</evidence>
<dbReference type="AlphaFoldDB" id="A0A3P3QZI7"/>
<feature type="transmembrane region" description="Helical" evidence="1">
    <location>
        <begin position="9"/>
        <end position="28"/>
    </location>
</feature>
<dbReference type="Proteomes" id="UP000272490">
    <property type="component" value="Unassembled WGS sequence"/>
</dbReference>
<keyword evidence="1" id="KW-0472">Membrane</keyword>
<reference evidence="3 4" key="1">
    <citation type="submission" date="2018-11" db="EMBL/GenBank/DDBJ databases">
        <title>Genome sequencing of Lachnoanaerobaculum sp. KCOM 2030 (= ChDC B114).</title>
        <authorList>
            <person name="Kook J.-K."/>
            <person name="Park S.-N."/>
            <person name="Lim Y.K."/>
        </authorList>
    </citation>
    <scope>NUCLEOTIDE SEQUENCE [LARGE SCALE GENOMIC DNA]</scope>
    <source>
        <strain evidence="3 4">KCOM 2030</strain>
    </source>
</reference>
<evidence type="ECO:0000259" key="2">
    <source>
        <dbReference type="Pfam" id="PF14018"/>
    </source>
</evidence>
<accession>A0A3P3QZI7</accession>
<dbReference type="EMBL" id="RRCO01000001">
    <property type="protein sequence ID" value="RRJ26641.1"/>
    <property type="molecule type" value="Genomic_DNA"/>
</dbReference>
<keyword evidence="4" id="KW-1185">Reference proteome</keyword>
<keyword evidence="1" id="KW-0812">Transmembrane</keyword>
<dbReference type="RefSeq" id="WP_128673018.1">
    <property type="nucleotide sequence ID" value="NZ_RRCO01000001.1"/>
</dbReference>
<name>A0A3P3QZI7_9FIRM</name>
<protein>
    <submittedName>
        <fullName evidence="3">DUF4234 domain-containing protein</fullName>
    </submittedName>
</protein>
<dbReference type="OrthoDB" id="192868at2"/>
<keyword evidence="1" id="KW-1133">Transmembrane helix</keyword>
<proteinExistence type="predicted"/>
<dbReference type="Pfam" id="PF14018">
    <property type="entry name" value="DUF4234"/>
    <property type="match status" value="1"/>
</dbReference>
<feature type="transmembrane region" description="Helical" evidence="1">
    <location>
        <begin position="88"/>
        <end position="107"/>
    </location>
</feature>
<dbReference type="InterPro" id="IPR025328">
    <property type="entry name" value="DUF4234"/>
</dbReference>
<comment type="caution">
    <text evidence="3">The sequence shown here is derived from an EMBL/GenBank/DDBJ whole genome shotgun (WGS) entry which is preliminary data.</text>
</comment>
<evidence type="ECO:0000313" key="4">
    <source>
        <dbReference type="Proteomes" id="UP000272490"/>
    </source>
</evidence>